<keyword evidence="10" id="KW-1185">Reference proteome</keyword>
<proteinExistence type="inferred from homology"/>
<feature type="domain" description="Photolyase/cryptochrome alpha/beta" evidence="8">
    <location>
        <begin position="7"/>
        <end position="136"/>
    </location>
</feature>
<evidence type="ECO:0000256" key="6">
    <source>
        <dbReference type="PIRSR" id="PIRSR602081-2"/>
    </source>
</evidence>
<dbReference type="InterPro" id="IPR014729">
    <property type="entry name" value="Rossmann-like_a/b/a_fold"/>
</dbReference>
<comment type="cofactor">
    <cofactor evidence="1">
        <name>(6R)-5,10-methylene-5,6,7,8-tetrahydrofolate</name>
        <dbReference type="ChEBI" id="CHEBI:15636"/>
    </cofactor>
</comment>
<evidence type="ECO:0000256" key="7">
    <source>
        <dbReference type="RuleBase" id="RU004182"/>
    </source>
</evidence>
<dbReference type="InterPro" id="IPR002081">
    <property type="entry name" value="Cryptochrome/DNA_photolyase_1"/>
</dbReference>
<evidence type="ECO:0000259" key="8">
    <source>
        <dbReference type="PROSITE" id="PS51645"/>
    </source>
</evidence>
<dbReference type="GO" id="GO:0003904">
    <property type="term" value="F:deoxyribodipyrimidine photo-lyase activity"/>
    <property type="evidence" value="ECO:0007669"/>
    <property type="project" value="TreeGrafter"/>
</dbReference>
<dbReference type="PROSITE" id="PS51645">
    <property type="entry name" value="PHR_CRY_ALPHA_BETA"/>
    <property type="match status" value="1"/>
</dbReference>
<dbReference type="PANTHER" id="PTHR11455">
    <property type="entry name" value="CRYPTOCHROME"/>
    <property type="match status" value="1"/>
</dbReference>
<feature type="site" description="Electron transfer via tryptophanyl radical" evidence="6">
    <location>
        <position position="361"/>
    </location>
</feature>
<dbReference type="EMBL" id="JAPDPJ010000081">
    <property type="protein sequence ID" value="MCW3789083.1"/>
    <property type="molecule type" value="Genomic_DNA"/>
</dbReference>
<dbReference type="GO" id="GO:0006950">
    <property type="term" value="P:response to stress"/>
    <property type="evidence" value="ECO:0007669"/>
    <property type="project" value="UniProtKB-ARBA"/>
</dbReference>
<dbReference type="PROSITE" id="PS00691">
    <property type="entry name" value="DNA_PHOTOLYASES_1_2"/>
    <property type="match status" value="1"/>
</dbReference>
<evidence type="ECO:0000256" key="5">
    <source>
        <dbReference type="PIRSR" id="PIRSR602081-1"/>
    </source>
</evidence>
<evidence type="ECO:0000256" key="4">
    <source>
        <dbReference type="ARBA" id="ARBA00022991"/>
    </source>
</evidence>
<keyword evidence="3 5" id="KW-0274">FAD</keyword>
<accession>A0AAE3M8K8</accession>
<keyword evidence="2 5" id="KW-0285">Flavoprotein</keyword>
<organism evidence="9 10">
    <name type="scientific">Plebeiibacterium sediminum</name>
    <dbReference type="NCBI Taxonomy" id="2992112"/>
    <lineage>
        <taxon>Bacteria</taxon>
        <taxon>Pseudomonadati</taxon>
        <taxon>Bacteroidota</taxon>
        <taxon>Bacteroidia</taxon>
        <taxon>Marinilabiliales</taxon>
        <taxon>Marinilabiliaceae</taxon>
        <taxon>Plebeiibacterium</taxon>
    </lineage>
</organism>
<dbReference type="GO" id="GO:0003677">
    <property type="term" value="F:DNA binding"/>
    <property type="evidence" value="ECO:0007669"/>
    <property type="project" value="TreeGrafter"/>
</dbReference>
<dbReference type="GO" id="GO:0071949">
    <property type="term" value="F:FAD binding"/>
    <property type="evidence" value="ECO:0007669"/>
    <property type="project" value="TreeGrafter"/>
</dbReference>
<keyword evidence="4 7" id="KW-0157">Chromophore</keyword>
<dbReference type="Gene3D" id="1.25.40.80">
    <property type="match status" value="1"/>
</dbReference>
<protein>
    <submittedName>
        <fullName evidence="9">DNA photolyase family protein</fullName>
    </submittedName>
</protein>
<dbReference type="InterPro" id="IPR006050">
    <property type="entry name" value="DNA_photolyase_N"/>
</dbReference>
<evidence type="ECO:0000313" key="10">
    <source>
        <dbReference type="Proteomes" id="UP001209229"/>
    </source>
</evidence>
<evidence type="ECO:0000256" key="1">
    <source>
        <dbReference type="ARBA" id="ARBA00001932"/>
    </source>
</evidence>
<dbReference type="InterPro" id="IPR036134">
    <property type="entry name" value="Crypto/Photolyase_FAD-like_sf"/>
</dbReference>
<dbReference type="GO" id="GO:0009416">
    <property type="term" value="P:response to light stimulus"/>
    <property type="evidence" value="ECO:0007669"/>
    <property type="project" value="TreeGrafter"/>
</dbReference>
<dbReference type="SUPFAM" id="SSF52425">
    <property type="entry name" value="Cryptochrome/photolyase, N-terminal domain"/>
    <property type="match status" value="1"/>
</dbReference>
<dbReference type="PROSITE" id="PS00394">
    <property type="entry name" value="DNA_PHOTOLYASES_1_1"/>
    <property type="match status" value="1"/>
</dbReference>
<dbReference type="PANTHER" id="PTHR11455:SF9">
    <property type="entry name" value="CRYPTOCHROME CIRCADIAN CLOCK 5 ISOFORM X1"/>
    <property type="match status" value="1"/>
</dbReference>
<dbReference type="Pfam" id="PF00875">
    <property type="entry name" value="DNA_photolyase"/>
    <property type="match status" value="1"/>
</dbReference>
<dbReference type="Gene3D" id="3.40.50.620">
    <property type="entry name" value="HUPs"/>
    <property type="match status" value="1"/>
</dbReference>
<evidence type="ECO:0000313" key="9">
    <source>
        <dbReference type="EMBL" id="MCW3789083.1"/>
    </source>
</evidence>
<comment type="cofactor">
    <cofactor evidence="5">
        <name>FAD</name>
        <dbReference type="ChEBI" id="CHEBI:57692"/>
    </cofactor>
    <text evidence="5">Binds 1 FAD per subunit.</text>
</comment>
<gene>
    <name evidence="9" type="ORF">OM075_21635</name>
</gene>
<dbReference type="InterPro" id="IPR005101">
    <property type="entry name" value="Cryptochr/Photolyase_FAD-bd"/>
</dbReference>
<comment type="similarity">
    <text evidence="7">Belongs to the DNA photolyase family.</text>
</comment>
<name>A0AAE3M8K8_9BACT</name>
<feature type="binding site" evidence="5">
    <location>
        <position position="251"/>
    </location>
    <ligand>
        <name>FAD</name>
        <dbReference type="ChEBI" id="CHEBI:57692"/>
    </ligand>
</feature>
<dbReference type="AlphaFoldDB" id="A0AAE3M8K8"/>
<dbReference type="Proteomes" id="UP001209229">
    <property type="component" value="Unassembled WGS sequence"/>
</dbReference>
<comment type="caution">
    <text evidence="9">The sequence shown here is derived from an EMBL/GenBank/DDBJ whole genome shotgun (WGS) entry which is preliminary data.</text>
</comment>
<dbReference type="GO" id="GO:0006139">
    <property type="term" value="P:nucleobase-containing compound metabolic process"/>
    <property type="evidence" value="ECO:0007669"/>
    <property type="project" value="UniProtKB-ARBA"/>
</dbReference>
<feature type="site" description="Electron transfer via tryptophanyl radical" evidence="6">
    <location>
        <position position="338"/>
    </location>
</feature>
<sequence length="429" mass="49577">MIENSQTVNVVWLRRDIRLEDNKAIEMASKDGNPILLVYIFDDGLVKNKSIYDPGLNFVYQQLKKLNETLGKQGSSVLITAGNPVTVFKGILQKFNVKAIFANKEYEPYTISRDRKVDELCTNNHVRFELFKDHVIFEPNEVLKVDGTPYQVFTSYKNKWLQQLDLTQLEAGSAASNFYQFKAEMPSLDDLGITACDFEVKDFTLDHINEFGSTRDFPGMDTGSFLGPHLRHGTISIRKIVLSVINTDPVFLSALIWREFFIQILYHFPYVIDGSFKKKYDFIKWENDEAKFKKWQEGKTGYPMVDAGMRELNATGYMHNRVRMVAASFLCKHLLIDWRWGEAYFASKLCDYEFAANNGNWQWVAGSGCDAAPYFRVFNPMTQHKKFDSKSEYVIKWVPEYGTLAYGQPIIDHDFARKRVLEAYKNAVK</sequence>
<dbReference type="PRINTS" id="PR00147">
    <property type="entry name" value="DNAPHOTLYASE"/>
</dbReference>
<dbReference type="Pfam" id="PF03441">
    <property type="entry name" value="FAD_binding_7"/>
    <property type="match status" value="1"/>
</dbReference>
<evidence type="ECO:0000256" key="2">
    <source>
        <dbReference type="ARBA" id="ARBA00022630"/>
    </source>
</evidence>
<dbReference type="Gene3D" id="1.10.579.10">
    <property type="entry name" value="DNA Cyclobutane Dipyrimidine Photolyase, subunit A, domain 3"/>
    <property type="match status" value="1"/>
</dbReference>
<reference evidence="9" key="1">
    <citation type="submission" date="2022-10" db="EMBL/GenBank/DDBJ databases">
        <authorList>
            <person name="Yu W.X."/>
        </authorList>
    </citation>
    <scope>NUCLEOTIDE SEQUENCE</scope>
    <source>
        <strain evidence="9">AAT</strain>
    </source>
</reference>
<evidence type="ECO:0000256" key="3">
    <source>
        <dbReference type="ARBA" id="ARBA00022827"/>
    </source>
</evidence>
<feature type="site" description="Electron transfer via tryptophanyl radical" evidence="6">
    <location>
        <position position="285"/>
    </location>
</feature>
<dbReference type="InterPro" id="IPR036155">
    <property type="entry name" value="Crypto/Photolyase_N_sf"/>
</dbReference>
<dbReference type="SUPFAM" id="SSF48173">
    <property type="entry name" value="Cryptochrome/photolyase FAD-binding domain"/>
    <property type="match status" value="1"/>
</dbReference>
<dbReference type="RefSeq" id="WP_301192639.1">
    <property type="nucleotide sequence ID" value="NZ_JAPDPJ010000081.1"/>
</dbReference>
<dbReference type="InterPro" id="IPR018394">
    <property type="entry name" value="DNA_photolyase_1_CS_C"/>
</dbReference>